<feature type="non-terminal residue" evidence="7">
    <location>
        <position position="336"/>
    </location>
</feature>
<dbReference type="Pfam" id="PF13440">
    <property type="entry name" value="Polysacc_synt_3"/>
    <property type="match status" value="1"/>
</dbReference>
<dbReference type="PANTHER" id="PTHR30250:SF11">
    <property type="entry name" value="O-ANTIGEN TRANSPORTER-RELATED"/>
    <property type="match status" value="1"/>
</dbReference>
<feature type="transmembrane region" description="Helical" evidence="6">
    <location>
        <begin position="250"/>
        <end position="272"/>
    </location>
</feature>
<comment type="subcellular location">
    <subcellularLocation>
        <location evidence="1">Cell membrane</location>
        <topology evidence="1">Multi-pass membrane protein</topology>
    </subcellularLocation>
</comment>
<dbReference type="AlphaFoldDB" id="A0A382II64"/>
<dbReference type="PANTHER" id="PTHR30250">
    <property type="entry name" value="PST FAMILY PREDICTED COLANIC ACID TRANSPORTER"/>
    <property type="match status" value="1"/>
</dbReference>
<dbReference type="GO" id="GO:0005886">
    <property type="term" value="C:plasma membrane"/>
    <property type="evidence" value="ECO:0007669"/>
    <property type="project" value="UniProtKB-SubCell"/>
</dbReference>
<keyword evidence="5 6" id="KW-0472">Membrane</keyword>
<evidence type="ECO:0000256" key="2">
    <source>
        <dbReference type="ARBA" id="ARBA00022475"/>
    </source>
</evidence>
<dbReference type="InterPro" id="IPR050833">
    <property type="entry name" value="Poly_Biosynth_Transport"/>
</dbReference>
<evidence type="ECO:0000256" key="1">
    <source>
        <dbReference type="ARBA" id="ARBA00004651"/>
    </source>
</evidence>
<organism evidence="7">
    <name type="scientific">marine metagenome</name>
    <dbReference type="NCBI Taxonomy" id="408172"/>
    <lineage>
        <taxon>unclassified sequences</taxon>
        <taxon>metagenomes</taxon>
        <taxon>ecological metagenomes</taxon>
    </lineage>
</organism>
<feature type="transmembrane region" description="Helical" evidence="6">
    <location>
        <begin position="117"/>
        <end position="136"/>
    </location>
</feature>
<evidence type="ECO:0000256" key="6">
    <source>
        <dbReference type="SAM" id="Phobius"/>
    </source>
</evidence>
<feature type="transmembrane region" description="Helical" evidence="6">
    <location>
        <begin position="180"/>
        <end position="199"/>
    </location>
</feature>
<proteinExistence type="predicted"/>
<feature type="transmembrane region" description="Helical" evidence="6">
    <location>
        <begin position="148"/>
        <end position="168"/>
    </location>
</feature>
<evidence type="ECO:0000256" key="5">
    <source>
        <dbReference type="ARBA" id="ARBA00023136"/>
    </source>
</evidence>
<evidence type="ECO:0008006" key="8">
    <source>
        <dbReference type="Google" id="ProtNLM"/>
    </source>
</evidence>
<feature type="transmembrane region" description="Helical" evidence="6">
    <location>
        <begin position="41"/>
        <end position="61"/>
    </location>
</feature>
<feature type="transmembrane region" description="Helical" evidence="6">
    <location>
        <begin position="82"/>
        <end position="105"/>
    </location>
</feature>
<keyword evidence="2" id="KW-1003">Cell membrane</keyword>
<feature type="transmembrane region" description="Helical" evidence="6">
    <location>
        <begin position="12"/>
        <end position="29"/>
    </location>
</feature>
<protein>
    <recommendedName>
        <fullName evidence="8">Polysaccharide biosynthesis protein C-terminal domain-containing protein</fullName>
    </recommendedName>
</protein>
<feature type="transmembrane region" description="Helical" evidence="6">
    <location>
        <begin position="211"/>
        <end position="230"/>
    </location>
</feature>
<evidence type="ECO:0000256" key="4">
    <source>
        <dbReference type="ARBA" id="ARBA00022989"/>
    </source>
</evidence>
<feature type="transmembrane region" description="Helical" evidence="6">
    <location>
        <begin position="293"/>
        <end position="315"/>
    </location>
</feature>
<sequence>MSSLFQLGKQSVIYGFGHFITRFINFLLLPLYTHRLAPEEYGVVSLIYAFIAFTNILFTHGMDTAYMRFQGMEKTEENKRTIFSTSFIWLLLSTLLLGSLMYFLSQNLAQITVGGKYTNLIQLAVGILVFDTLITLPKVLLRLENKPYRFIFLELIHVFIVLGLNVWWIGFLHLDIEHIFISNLIASGAVFLLVVPTILKSIEFRFNAHWWNELFIFALPYIPAGMASILNELIDRYMIKWLVDENAVGLYSASYRLGIFMLIIVMAFKFAWQPFYLKQADRKDAPQLFARAGTYFLLVTSFLFLFLSFFIEYLVQIPIGSNPIISPTYWASLSIV</sequence>
<name>A0A382II64_9ZZZZ</name>
<reference evidence="7" key="1">
    <citation type="submission" date="2018-05" db="EMBL/GenBank/DDBJ databases">
        <authorList>
            <person name="Lanie J.A."/>
            <person name="Ng W.-L."/>
            <person name="Kazmierczak K.M."/>
            <person name="Andrzejewski T.M."/>
            <person name="Davidsen T.M."/>
            <person name="Wayne K.J."/>
            <person name="Tettelin H."/>
            <person name="Glass J.I."/>
            <person name="Rusch D."/>
            <person name="Podicherti R."/>
            <person name="Tsui H.-C.T."/>
            <person name="Winkler M.E."/>
        </authorList>
    </citation>
    <scope>NUCLEOTIDE SEQUENCE</scope>
</reference>
<evidence type="ECO:0000313" key="7">
    <source>
        <dbReference type="EMBL" id="SVB98972.1"/>
    </source>
</evidence>
<accession>A0A382II64</accession>
<dbReference type="EMBL" id="UINC01067369">
    <property type="protein sequence ID" value="SVB98972.1"/>
    <property type="molecule type" value="Genomic_DNA"/>
</dbReference>
<keyword evidence="3 6" id="KW-0812">Transmembrane</keyword>
<gene>
    <name evidence="7" type="ORF">METZ01_LOCUS251826</name>
</gene>
<evidence type="ECO:0000256" key="3">
    <source>
        <dbReference type="ARBA" id="ARBA00022692"/>
    </source>
</evidence>
<keyword evidence="4 6" id="KW-1133">Transmembrane helix</keyword>